<comment type="cofactor">
    <cofactor evidence="6">
        <name>Zn(2+)</name>
        <dbReference type="ChEBI" id="CHEBI:29105"/>
    </cofactor>
    <text evidence="6">Binds 1 zinc ion per subunit.</text>
</comment>
<evidence type="ECO:0000256" key="3">
    <source>
        <dbReference type="ARBA" id="ARBA00022801"/>
    </source>
</evidence>
<keyword evidence="7" id="KW-0812">Transmembrane</keyword>
<evidence type="ECO:0000256" key="7">
    <source>
        <dbReference type="SAM" id="Phobius"/>
    </source>
</evidence>
<keyword evidence="2" id="KW-0479">Metal-binding</keyword>
<dbReference type="GO" id="GO:0051603">
    <property type="term" value="P:proteolysis involved in protein catabolic process"/>
    <property type="evidence" value="ECO:0007669"/>
    <property type="project" value="TreeGrafter"/>
</dbReference>
<dbReference type="InterPro" id="IPR051156">
    <property type="entry name" value="Mito/Outer_Membr_Metalloprot"/>
</dbReference>
<feature type="transmembrane region" description="Helical" evidence="7">
    <location>
        <begin position="71"/>
        <end position="91"/>
    </location>
</feature>
<dbReference type="InterPro" id="IPR055518">
    <property type="entry name" value="DUF7092"/>
</dbReference>
<dbReference type="RefSeq" id="WP_304996459.1">
    <property type="nucleotide sequence ID" value="NZ_CP101717.1"/>
</dbReference>
<dbReference type="AlphaFoldDB" id="A0AB38YIZ8"/>
<evidence type="ECO:0000313" key="10">
    <source>
        <dbReference type="EMBL" id="WLD59170.1"/>
    </source>
</evidence>
<protein>
    <submittedName>
        <fullName evidence="10">M48 family metallopeptidase</fullName>
    </submittedName>
</protein>
<keyword evidence="7" id="KW-1133">Transmembrane helix</keyword>
<evidence type="ECO:0000256" key="6">
    <source>
        <dbReference type="RuleBase" id="RU003983"/>
    </source>
</evidence>
<keyword evidence="3 6" id="KW-0378">Hydrolase</keyword>
<evidence type="ECO:0000256" key="5">
    <source>
        <dbReference type="ARBA" id="ARBA00023049"/>
    </source>
</evidence>
<evidence type="ECO:0000259" key="9">
    <source>
        <dbReference type="Pfam" id="PF23368"/>
    </source>
</evidence>
<dbReference type="CDD" id="cd07332">
    <property type="entry name" value="M48C_Oma1_like"/>
    <property type="match status" value="1"/>
</dbReference>
<proteinExistence type="inferred from homology"/>
<evidence type="ECO:0000256" key="4">
    <source>
        <dbReference type="ARBA" id="ARBA00022833"/>
    </source>
</evidence>
<dbReference type="Gene3D" id="3.30.2010.10">
    <property type="entry name" value="Metalloproteases ('zincins'), catalytic domain"/>
    <property type="match status" value="1"/>
</dbReference>
<evidence type="ECO:0000259" key="8">
    <source>
        <dbReference type="Pfam" id="PF01435"/>
    </source>
</evidence>
<dbReference type="Pfam" id="PF23368">
    <property type="entry name" value="DUF7092"/>
    <property type="match status" value="1"/>
</dbReference>
<keyword evidence="7" id="KW-0472">Membrane</keyword>
<evidence type="ECO:0000256" key="2">
    <source>
        <dbReference type="ARBA" id="ARBA00022723"/>
    </source>
</evidence>
<dbReference type="PANTHER" id="PTHR22726:SF1">
    <property type="entry name" value="METALLOENDOPEPTIDASE OMA1, MITOCHONDRIAL"/>
    <property type="match status" value="1"/>
</dbReference>
<keyword evidence="4 6" id="KW-0862">Zinc</keyword>
<dbReference type="Pfam" id="PF01435">
    <property type="entry name" value="Peptidase_M48"/>
    <property type="match status" value="1"/>
</dbReference>
<organism evidence="10">
    <name type="scientific">Salinispirillum sp. LH 10-3-1</name>
    <dbReference type="NCBI Taxonomy" id="2952525"/>
    <lineage>
        <taxon>Bacteria</taxon>
        <taxon>Pseudomonadati</taxon>
        <taxon>Pseudomonadota</taxon>
        <taxon>Gammaproteobacteria</taxon>
        <taxon>Oceanospirillales</taxon>
        <taxon>Saccharospirillaceae</taxon>
        <taxon>Salinispirillum</taxon>
    </lineage>
</organism>
<reference evidence="10" key="1">
    <citation type="submission" date="2022-07" db="EMBL/GenBank/DDBJ databases">
        <title>Complete genome sequence of Salinispirillum sp. LH10-3-1 capable of multiple carbohydrate inversion isolated from a soda lake.</title>
        <authorList>
            <person name="Liu J."/>
            <person name="Zhai Y."/>
            <person name="Zhang H."/>
            <person name="Yang H."/>
            <person name="Qu J."/>
            <person name="Li J."/>
        </authorList>
    </citation>
    <scope>NUCLEOTIDE SEQUENCE</scope>
    <source>
        <strain evidence="10">LH 10-3-1</strain>
    </source>
</reference>
<sequence>MVNQEGDQTLLNAPLDDLKVSSRIGRTARYLSHPEGKFETTDNDTIDAIVAAHNPGTRAGLAHRLESHKRFILLTLVGVAVFVWALVMHGIPWGARQVAFQVPHAVTQQLTRETLALMDRGVFNESQLSSTRQAEIMAHFAPTLERYGDLNLQVVFRDGGRLGANALAFPDGTVLFTDQLITLSQHDDELLAILAHEIGHVHYRHGLQSVIRGSIMGIAWVLVTGDTSATAELLLSAPLIFSELAYSRKFEFEADAFARHYLLERGLDLTHFERIMMRLTYGSGCTELAQCLEAEKEDDRILNQYLSTHPPTPERIRAFLAED</sequence>
<accession>A0AB38YIZ8</accession>
<dbReference type="GO" id="GO:0046872">
    <property type="term" value="F:metal ion binding"/>
    <property type="evidence" value="ECO:0007669"/>
    <property type="project" value="UniProtKB-KW"/>
</dbReference>
<comment type="similarity">
    <text evidence="6">Belongs to the peptidase M48 family.</text>
</comment>
<feature type="domain" description="Peptidase M48" evidence="8">
    <location>
        <begin position="160"/>
        <end position="319"/>
    </location>
</feature>
<dbReference type="PANTHER" id="PTHR22726">
    <property type="entry name" value="METALLOENDOPEPTIDASE OMA1"/>
    <property type="match status" value="1"/>
</dbReference>
<keyword evidence="5 6" id="KW-0482">Metalloprotease</keyword>
<name>A0AB38YIZ8_9GAMM</name>
<dbReference type="InterPro" id="IPR001915">
    <property type="entry name" value="Peptidase_M48"/>
</dbReference>
<dbReference type="GO" id="GO:0004222">
    <property type="term" value="F:metalloendopeptidase activity"/>
    <property type="evidence" value="ECO:0007669"/>
    <property type="project" value="InterPro"/>
</dbReference>
<keyword evidence="1 6" id="KW-0645">Protease</keyword>
<feature type="domain" description="DUF7092" evidence="9">
    <location>
        <begin position="5"/>
        <end position="53"/>
    </location>
</feature>
<gene>
    <name evidence="10" type="ORF">NFC81_05120</name>
</gene>
<evidence type="ECO:0000256" key="1">
    <source>
        <dbReference type="ARBA" id="ARBA00022670"/>
    </source>
</evidence>
<dbReference type="GO" id="GO:0016020">
    <property type="term" value="C:membrane"/>
    <property type="evidence" value="ECO:0007669"/>
    <property type="project" value="TreeGrafter"/>
</dbReference>
<dbReference type="EMBL" id="CP101717">
    <property type="protein sequence ID" value="WLD59170.1"/>
    <property type="molecule type" value="Genomic_DNA"/>
</dbReference>